<reference evidence="11 12" key="1">
    <citation type="submission" date="2024-09" db="EMBL/GenBank/DDBJ databases">
        <authorList>
            <person name="Sun Q."/>
            <person name="Mori K."/>
        </authorList>
    </citation>
    <scope>NUCLEOTIDE SEQUENCE [LARGE SCALE GENOMIC DNA]</scope>
    <source>
        <strain evidence="11 12">ATCC 51285</strain>
    </source>
</reference>
<dbReference type="HAMAP" id="MF_00301">
    <property type="entry name" value="Homoser_kinase_2"/>
    <property type="match status" value="1"/>
</dbReference>
<evidence type="ECO:0000256" key="1">
    <source>
        <dbReference type="ARBA" id="ARBA00022605"/>
    </source>
</evidence>
<keyword evidence="4 8" id="KW-0547">Nucleotide-binding</keyword>
<dbReference type="NCBIfam" id="NF003558">
    <property type="entry name" value="PRK05231.1"/>
    <property type="match status" value="1"/>
</dbReference>
<evidence type="ECO:0000256" key="4">
    <source>
        <dbReference type="ARBA" id="ARBA00022741"/>
    </source>
</evidence>
<dbReference type="NCBIfam" id="TIGR00938">
    <property type="entry name" value="thrB_alt"/>
    <property type="match status" value="1"/>
</dbReference>
<dbReference type="PANTHER" id="PTHR21064:SF6">
    <property type="entry name" value="AMINOGLYCOSIDE PHOSPHOTRANSFERASE DOMAIN-CONTAINING PROTEIN"/>
    <property type="match status" value="1"/>
</dbReference>
<comment type="catalytic activity">
    <reaction evidence="8">
        <text>L-homoserine + ATP = O-phospho-L-homoserine + ADP + H(+)</text>
        <dbReference type="Rhea" id="RHEA:13985"/>
        <dbReference type="ChEBI" id="CHEBI:15378"/>
        <dbReference type="ChEBI" id="CHEBI:30616"/>
        <dbReference type="ChEBI" id="CHEBI:57476"/>
        <dbReference type="ChEBI" id="CHEBI:57590"/>
        <dbReference type="ChEBI" id="CHEBI:456216"/>
        <dbReference type="EC" id="2.7.1.39"/>
    </reaction>
</comment>
<accession>A0ABV5ZCQ9</accession>
<name>A0ABV5ZCQ9_9GAMM</name>
<comment type="caution">
    <text evidence="11">The sequence shown here is derived from an EMBL/GenBank/DDBJ whole genome shotgun (WGS) entry which is preliminary data.</text>
</comment>
<proteinExistence type="inferred from homology"/>
<keyword evidence="6 8" id="KW-0067">ATP-binding</keyword>
<evidence type="ECO:0000256" key="9">
    <source>
        <dbReference type="NCBIfam" id="TIGR00938"/>
    </source>
</evidence>
<sequence length="320" mass="36206">MAVFTPVSFEQLEGFLAGFDLGKAVALKGIEGGVENTNYFVTTENQQGQQHFVLTLFEDLSYEEMPFFVELTTWLAERGVPVPAPLQDRNGIALHQLNRRPALLLPRFAGQHLSKAELSPTHCATIGSMLARFHLGAADFFMQRQAHRGLFWWRRESGIRAQQLPPDEAQLLLATVAEFDQIQQRQQRGELELPLGVVHGDLFHDNALFAEGQLTAIIDIYNASSSYWLYDLAITANDWCIQSNGQWDQARLQALLQAYAELRPFTAGEREAWPVVVRTAAMRFWLSRLEQINPDGSYMKDPTHFRDVLRARLADPGLLP</sequence>
<dbReference type="GO" id="GO:0004413">
    <property type="term" value="F:homoserine kinase activity"/>
    <property type="evidence" value="ECO:0007669"/>
    <property type="project" value="UniProtKB-EC"/>
</dbReference>
<keyword evidence="3 8" id="KW-0791">Threonine biosynthesis</keyword>
<dbReference type="Gene3D" id="3.30.200.20">
    <property type="entry name" value="Phosphorylase Kinase, domain 1"/>
    <property type="match status" value="1"/>
</dbReference>
<keyword evidence="2 8" id="KW-0808">Transferase</keyword>
<dbReference type="InterPro" id="IPR050249">
    <property type="entry name" value="Pseudomonas-type_ThrB"/>
</dbReference>
<dbReference type="InterPro" id="IPR005280">
    <property type="entry name" value="Homoserine_kinase_II"/>
</dbReference>
<evidence type="ECO:0000256" key="3">
    <source>
        <dbReference type="ARBA" id="ARBA00022697"/>
    </source>
</evidence>
<evidence type="ECO:0000313" key="12">
    <source>
        <dbReference type="Proteomes" id="UP001589628"/>
    </source>
</evidence>
<dbReference type="RefSeq" id="WP_027311487.1">
    <property type="nucleotide sequence ID" value="NZ_JBHLZN010000002.1"/>
</dbReference>
<gene>
    <name evidence="8" type="primary">thrB</name>
    <name evidence="11" type="ORF">ACFFLH_06115</name>
</gene>
<evidence type="ECO:0000256" key="7">
    <source>
        <dbReference type="ARBA" id="ARBA00038240"/>
    </source>
</evidence>
<dbReference type="Proteomes" id="UP001589628">
    <property type="component" value="Unassembled WGS sequence"/>
</dbReference>
<comment type="pathway">
    <text evidence="8">Amino-acid biosynthesis; L-threonine biosynthesis; L-threonine from L-aspartate: step 4/5.</text>
</comment>
<evidence type="ECO:0000256" key="5">
    <source>
        <dbReference type="ARBA" id="ARBA00022777"/>
    </source>
</evidence>
<protein>
    <recommendedName>
        <fullName evidence="8 9">Homoserine kinase</fullName>
        <shortName evidence="8">HK</shortName>
        <shortName evidence="8">HSK</shortName>
        <ecNumber evidence="8 9">2.7.1.39</ecNumber>
    </recommendedName>
</protein>
<evidence type="ECO:0000259" key="10">
    <source>
        <dbReference type="Pfam" id="PF01636"/>
    </source>
</evidence>
<dbReference type="Pfam" id="PF01636">
    <property type="entry name" value="APH"/>
    <property type="match status" value="1"/>
</dbReference>
<keyword evidence="5 8" id="KW-0418">Kinase</keyword>
<evidence type="ECO:0000256" key="2">
    <source>
        <dbReference type="ARBA" id="ARBA00022679"/>
    </source>
</evidence>
<evidence type="ECO:0000256" key="6">
    <source>
        <dbReference type="ARBA" id="ARBA00022840"/>
    </source>
</evidence>
<keyword evidence="12" id="KW-1185">Reference proteome</keyword>
<dbReference type="PANTHER" id="PTHR21064">
    <property type="entry name" value="AMINOGLYCOSIDE PHOSPHOTRANSFERASE DOMAIN-CONTAINING PROTEIN-RELATED"/>
    <property type="match status" value="1"/>
</dbReference>
<dbReference type="EMBL" id="JBHLZN010000002">
    <property type="protein sequence ID" value="MFB9885976.1"/>
    <property type="molecule type" value="Genomic_DNA"/>
</dbReference>
<dbReference type="InterPro" id="IPR002575">
    <property type="entry name" value="Aminoglycoside_PTrfase"/>
</dbReference>
<dbReference type="Gene3D" id="3.90.1200.10">
    <property type="match status" value="1"/>
</dbReference>
<feature type="domain" description="Aminoglycoside phosphotransferase" evidence="10">
    <location>
        <begin position="27"/>
        <end position="265"/>
    </location>
</feature>
<dbReference type="CDD" id="cd05153">
    <property type="entry name" value="HomoserineK_II"/>
    <property type="match status" value="1"/>
</dbReference>
<evidence type="ECO:0000256" key="8">
    <source>
        <dbReference type="HAMAP-Rule" id="MF_00301"/>
    </source>
</evidence>
<dbReference type="EC" id="2.7.1.39" evidence="8 9"/>
<organism evidence="11 12">
    <name type="scientific">Balneatrix alpica</name>
    <dbReference type="NCBI Taxonomy" id="75684"/>
    <lineage>
        <taxon>Bacteria</taxon>
        <taxon>Pseudomonadati</taxon>
        <taxon>Pseudomonadota</taxon>
        <taxon>Gammaproteobacteria</taxon>
        <taxon>Oceanospirillales</taxon>
        <taxon>Balneatrichaceae</taxon>
        <taxon>Balneatrix</taxon>
    </lineage>
</organism>
<dbReference type="SUPFAM" id="SSF56112">
    <property type="entry name" value="Protein kinase-like (PK-like)"/>
    <property type="match status" value="1"/>
</dbReference>
<evidence type="ECO:0000313" key="11">
    <source>
        <dbReference type="EMBL" id="MFB9885976.1"/>
    </source>
</evidence>
<dbReference type="InterPro" id="IPR011009">
    <property type="entry name" value="Kinase-like_dom_sf"/>
</dbReference>
<comment type="similarity">
    <text evidence="7 8">Belongs to the pseudomonas-type ThrB family.</text>
</comment>
<keyword evidence="1 8" id="KW-0028">Amino-acid biosynthesis</keyword>